<comment type="caution">
    <text evidence="3">The sequence shown here is derived from an EMBL/GenBank/DDBJ whole genome shotgun (WGS) entry which is preliminary data.</text>
</comment>
<dbReference type="RefSeq" id="WP_142003576.1">
    <property type="nucleotide sequence ID" value="NZ_VFML01000002.1"/>
</dbReference>
<dbReference type="PANTHER" id="PTHR44196">
    <property type="entry name" value="DEHYDROGENASE/REDUCTASE SDR FAMILY MEMBER 7B"/>
    <property type="match status" value="1"/>
</dbReference>
<organism evidence="3 4">
    <name type="scientific">Amycolatopsis cihanbeyliensis</name>
    <dbReference type="NCBI Taxonomy" id="1128664"/>
    <lineage>
        <taxon>Bacteria</taxon>
        <taxon>Bacillati</taxon>
        <taxon>Actinomycetota</taxon>
        <taxon>Actinomycetes</taxon>
        <taxon>Pseudonocardiales</taxon>
        <taxon>Pseudonocardiaceae</taxon>
        <taxon>Amycolatopsis</taxon>
    </lineage>
</organism>
<dbReference type="Gene3D" id="3.40.50.720">
    <property type="entry name" value="NAD(P)-binding Rossmann-like Domain"/>
    <property type="match status" value="1"/>
</dbReference>
<sequence>MTFRKNIVITGASSGLGEGMAWRFAARGRNLALCARRTDRLDELAAELRERYPGIQVMTRELDVNDHGRVFDVFQEFWGEFGTIDRVIVNAGLGKGQPVGTGYFDANRQTIETNLVAALAQCEAAMEIFREQESGHLVVVSSFSAIRGLPGNVTAYAASKAGVSALADGIRADTLRTPIKVTVLQPGYIESEMTGRSRKTPLLTGAEQGHRALVQAIERETPKACVPTLPWAPLSVVIRLLPTGMLRKLTG</sequence>
<proteinExistence type="inferred from homology"/>
<comment type="similarity">
    <text evidence="1">Belongs to the short-chain dehydrogenases/reductases (SDR) family.</text>
</comment>
<reference evidence="3 4" key="1">
    <citation type="submission" date="2019-06" db="EMBL/GenBank/DDBJ databases">
        <title>Sequencing the genomes of 1000 actinobacteria strains.</title>
        <authorList>
            <person name="Klenk H.-P."/>
        </authorList>
    </citation>
    <scope>NUCLEOTIDE SEQUENCE [LARGE SCALE GENOMIC DNA]</scope>
    <source>
        <strain evidence="3 4">DSM 45679</strain>
    </source>
</reference>
<dbReference type="GO" id="GO:0016020">
    <property type="term" value="C:membrane"/>
    <property type="evidence" value="ECO:0007669"/>
    <property type="project" value="TreeGrafter"/>
</dbReference>
<dbReference type="OrthoDB" id="9797538at2"/>
<evidence type="ECO:0000313" key="4">
    <source>
        <dbReference type="Proteomes" id="UP000320876"/>
    </source>
</evidence>
<dbReference type="InterPro" id="IPR036291">
    <property type="entry name" value="NAD(P)-bd_dom_sf"/>
</dbReference>
<evidence type="ECO:0000313" key="3">
    <source>
        <dbReference type="EMBL" id="TQI94339.1"/>
    </source>
</evidence>
<evidence type="ECO:0000256" key="2">
    <source>
        <dbReference type="ARBA" id="ARBA00023002"/>
    </source>
</evidence>
<dbReference type="SUPFAM" id="SSF51735">
    <property type="entry name" value="NAD(P)-binding Rossmann-fold domains"/>
    <property type="match status" value="1"/>
</dbReference>
<dbReference type="NCBIfam" id="NF006099">
    <property type="entry name" value="PRK08251.1"/>
    <property type="match status" value="1"/>
</dbReference>
<name>A0A542CU38_AMYCI</name>
<dbReference type="PANTHER" id="PTHR44196:SF1">
    <property type="entry name" value="DEHYDROGENASE_REDUCTASE SDR FAMILY MEMBER 7B"/>
    <property type="match status" value="1"/>
</dbReference>
<evidence type="ECO:0000256" key="1">
    <source>
        <dbReference type="ARBA" id="ARBA00006484"/>
    </source>
</evidence>
<dbReference type="Pfam" id="PF00106">
    <property type="entry name" value="adh_short"/>
    <property type="match status" value="1"/>
</dbReference>
<dbReference type="InterPro" id="IPR002347">
    <property type="entry name" value="SDR_fam"/>
</dbReference>
<dbReference type="EMBL" id="VFML01000002">
    <property type="protein sequence ID" value="TQI94339.1"/>
    <property type="molecule type" value="Genomic_DNA"/>
</dbReference>
<keyword evidence="4" id="KW-1185">Reference proteome</keyword>
<protein>
    <submittedName>
        <fullName evidence="3">Short-subunit dehydrogenase</fullName>
    </submittedName>
</protein>
<dbReference type="GO" id="GO:0016491">
    <property type="term" value="F:oxidoreductase activity"/>
    <property type="evidence" value="ECO:0007669"/>
    <property type="project" value="UniProtKB-KW"/>
</dbReference>
<dbReference type="PRINTS" id="PR00081">
    <property type="entry name" value="GDHRDH"/>
</dbReference>
<dbReference type="AlphaFoldDB" id="A0A542CU38"/>
<keyword evidence="2" id="KW-0560">Oxidoreductase</keyword>
<accession>A0A542CU38</accession>
<dbReference type="Proteomes" id="UP000320876">
    <property type="component" value="Unassembled WGS sequence"/>
</dbReference>
<gene>
    <name evidence="3" type="ORF">FB471_6503</name>
</gene>